<organism evidence="3 4">
    <name type="scientific">Novosphingobium resinovorum</name>
    <dbReference type="NCBI Taxonomy" id="158500"/>
    <lineage>
        <taxon>Bacteria</taxon>
        <taxon>Pseudomonadati</taxon>
        <taxon>Pseudomonadota</taxon>
        <taxon>Alphaproteobacteria</taxon>
        <taxon>Sphingomonadales</taxon>
        <taxon>Sphingomonadaceae</taxon>
        <taxon>Novosphingobium</taxon>
    </lineage>
</organism>
<accession>A0A031JID7</accession>
<proteinExistence type="predicted"/>
<keyword evidence="2" id="KW-0614">Plasmid</keyword>
<keyword evidence="5" id="KW-1185">Reference proteome</keyword>
<feature type="domain" description="Pvc16 N-terminal" evidence="1">
    <location>
        <begin position="10"/>
        <end position="204"/>
    </location>
</feature>
<gene>
    <name evidence="2" type="ORF">BES08_23580</name>
    <name evidence="3" type="ORF">BV97_05023</name>
</gene>
<name>A0A031JID7_9SPHN</name>
<evidence type="ECO:0000313" key="5">
    <source>
        <dbReference type="Proteomes" id="UP000094626"/>
    </source>
</evidence>
<reference evidence="2" key="2">
    <citation type="submission" date="2016-08" db="EMBL/GenBank/DDBJ databases">
        <authorList>
            <person name="Seilhamer J.J."/>
        </authorList>
    </citation>
    <scope>NUCLEOTIDE SEQUENCE [LARGE SCALE GENOMIC DNA]</scope>
    <source>
        <strain evidence="2">SA1</strain>
        <plasmid evidence="2">pSA1</plasmid>
    </source>
</reference>
<dbReference type="eggNOG" id="ENOG502ZC8H">
    <property type="taxonomic scope" value="Bacteria"/>
</dbReference>
<sequence>MSTPFAIAGVTAVLRQLVVEGLALDKAGDAVGTIGVSAGPPDLVAKPGQPEPTRVNLYLHQVTPNAAWRNLGLPGRDSGGDLVSAPPLAFTLHYLVTTFAAEMFVAEVLLGHTLRILGENAVLTREAVRRALVPTAASPLATALENCGLADQIELVKLTPTAVALEDMSRIWSAFQAHYRTTVAYEASVVLIDPRAKGRTALPATARAVFGETLALPEIARVGLADDPSAAVTTEDTLAIAGLRLLAASGTVVRIGATDHAPASDSRAHILNVDLAAAPRPRAGVQSVTVIHPRQMGDPATAHEGVFSNAAALILRPVVNTVSAANSATRTIDGIVYADGTLTVTAARAIGRDQRVEVLLNERGAPASRPPRGYAIAAPAANGLAESVDEAAQIAIPYRAIARGDYLVRLRIDGAESLLTPGGDGRFATPLVTI</sequence>
<evidence type="ECO:0000313" key="4">
    <source>
        <dbReference type="Proteomes" id="UP000024329"/>
    </source>
</evidence>
<dbReference type="OrthoDB" id="527247at2"/>
<dbReference type="PATRIC" id="fig|158500.4.peg.5101"/>
<protein>
    <recommendedName>
        <fullName evidence="1">Pvc16 N-terminal domain-containing protein</fullName>
    </recommendedName>
</protein>
<evidence type="ECO:0000313" key="2">
    <source>
        <dbReference type="EMBL" id="AOR79755.1"/>
    </source>
</evidence>
<dbReference type="KEGG" id="nre:BES08_23580"/>
<dbReference type="InterPro" id="IPR025351">
    <property type="entry name" value="Pvc16_N"/>
</dbReference>
<evidence type="ECO:0000313" key="3">
    <source>
        <dbReference type="EMBL" id="EZP73012.1"/>
    </source>
</evidence>
<dbReference type="AlphaFoldDB" id="A0A031JID7"/>
<dbReference type="EMBL" id="CP017076">
    <property type="protein sequence ID" value="AOR79755.1"/>
    <property type="molecule type" value="Genomic_DNA"/>
</dbReference>
<reference evidence="3 4" key="1">
    <citation type="submission" date="2014-03" db="EMBL/GenBank/DDBJ databases">
        <title>Whole genome sequence of Novosphingobium resinovorum KF1.</title>
        <authorList>
            <person name="Gan H.M."/>
            <person name="Gan H.Y."/>
            <person name="Chew T.H."/>
            <person name="Savka M.A."/>
        </authorList>
    </citation>
    <scope>NUCLEOTIDE SEQUENCE [LARGE SCALE GENOMIC DNA]</scope>
    <source>
        <strain evidence="3 4">KF1</strain>
    </source>
</reference>
<dbReference type="EMBL" id="JFYZ01000049">
    <property type="protein sequence ID" value="EZP73012.1"/>
    <property type="molecule type" value="Genomic_DNA"/>
</dbReference>
<dbReference type="Proteomes" id="UP000094626">
    <property type="component" value="Plasmid pSA1"/>
</dbReference>
<dbReference type="RefSeq" id="WP_008831690.1">
    <property type="nucleotide sequence ID" value="NZ_CP017076.1"/>
</dbReference>
<reference evidence="5" key="3">
    <citation type="journal article" date="2017" name="J. Biotechnol.">
        <title>Complete genome sequence of Novosphingobium resinovorum SA1, a versatile xenobiotic-degrading bacterium capable of utilizing sulfanilic acid.</title>
        <authorList>
            <person name="Hegedus B."/>
            <person name="Kos P.B."/>
            <person name="Balint B."/>
            <person name="Maroti G."/>
            <person name="Gan H.M."/>
            <person name="Perei K."/>
            <person name="Rakhely G."/>
        </authorList>
    </citation>
    <scope>NUCLEOTIDE SEQUENCE [LARGE SCALE GENOMIC DNA]</scope>
    <source>
        <strain evidence="5">SA1</strain>
    </source>
</reference>
<geneLocation type="plasmid" evidence="2 5">
    <name>pSA1</name>
</geneLocation>
<dbReference type="Proteomes" id="UP000024329">
    <property type="component" value="Unassembled WGS sequence"/>
</dbReference>
<dbReference type="Pfam" id="PF14065">
    <property type="entry name" value="Pvc16_N"/>
    <property type="match status" value="1"/>
</dbReference>
<evidence type="ECO:0000259" key="1">
    <source>
        <dbReference type="Pfam" id="PF14065"/>
    </source>
</evidence>